<proteinExistence type="predicted"/>
<organism evidence="1 2">
    <name type="scientific">Pseudomonas nitroreducens</name>
    <dbReference type="NCBI Taxonomy" id="46680"/>
    <lineage>
        <taxon>Bacteria</taxon>
        <taxon>Pseudomonadati</taxon>
        <taxon>Pseudomonadota</taxon>
        <taxon>Gammaproteobacteria</taxon>
        <taxon>Pseudomonadales</taxon>
        <taxon>Pseudomonadaceae</taxon>
        <taxon>Pseudomonas</taxon>
    </lineage>
</organism>
<name>A0A7W7KMW1_PSENT</name>
<comment type="caution">
    <text evidence="1">The sequence shown here is derived from an EMBL/GenBank/DDBJ whole genome shotgun (WGS) entry which is preliminary data.</text>
</comment>
<evidence type="ECO:0000313" key="2">
    <source>
        <dbReference type="Proteomes" id="UP000566995"/>
    </source>
</evidence>
<sequence length="151" mass="16278">MRNGLHPFLGIPCLAILSGCSNGKFDTANLFPSIPDVINARNWEGQPLQSAVAEFGEPTDFVEDSSGHPVARWRYIRTWSSSTSYNTLSAGPGPGGVTVTPNSVQSSSPLESRLELSFERGGDQSNTITNFKTWKSYPGGCNDYSFARPGS</sequence>
<dbReference type="EMBL" id="JACHLI010000021">
    <property type="protein sequence ID" value="MBB4865706.1"/>
    <property type="molecule type" value="Genomic_DNA"/>
</dbReference>
<dbReference type="AlphaFoldDB" id="A0A7W7KMW1"/>
<protein>
    <submittedName>
        <fullName evidence="1">Uncharacterized protein</fullName>
    </submittedName>
</protein>
<dbReference type="RefSeq" id="WP_184593484.1">
    <property type="nucleotide sequence ID" value="NZ_JACHLI010000021.1"/>
</dbReference>
<dbReference type="Proteomes" id="UP000566995">
    <property type="component" value="Unassembled WGS sequence"/>
</dbReference>
<gene>
    <name evidence="1" type="ORF">HNP46_004607</name>
</gene>
<dbReference type="PROSITE" id="PS51257">
    <property type="entry name" value="PROKAR_LIPOPROTEIN"/>
    <property type="match status" value="1"/>
</dbReference>
<accession>A0A7W7KMW1</accession>
<evidence type="ECO:0000313" key="1">
    <source>
        <dbReference type="EMBL" id="MBB4865706.1"/>
    </source>
</evidence>
<reference evidence="1 2" key="1">
    <citation type="submission" date="2020-08" db="EMBL/GenBank/DDBJ databases">
        <title>Functional genomics of gut bacteria from endangered species of beetles.</title>
        <authorList>
            <person name="Carlos-Shanley C."/>
        </authorList>
    </citation>
    <scope>NUCLEOTIDE SEQUENCE [LARGE SCALE GENOMIC DNA]</scope>
    <source>
        <strain evidence="1 2">S00179</strain>
    </source>
</reference>